<evidence type="ECO:0000313" key="7">
    <source>
        <dbReference type="EMBL" id="HEX71248.1"/>
    </source>
</evidence>
<feature type="transmembrane region" description="Helical" evidence="5">
    <location>
        <begin position="118"/>
        <end position="136"/>
    </location>
</feature>
<feature type="transmembrane region" description="Helical" evidence="5">
    <location>
        <begin position="219"/>
        <end position="237"/>
    </location>
</feature>
<feature type="transmembrane region" description="Helical" evidence="5">
    <location>
        <begin position="170"/>
        <end position="190"/>
    </location>
</feature>
<dbReference type="SUPFAM" id="SSF48317">
    <property type="entry name" value="Acid phosphatase/Vanadium-dependent haloperoxidase"/>
    <property type="match status" value="1"/>
</dbReference>
<name>A0A7C2WJX9_9BACT</name>
<dbReference type="GO" id="GO:0016020">
    <property type="term" value="C:membrane"/>
    <property type="evidence" value="ECO:0007669"/>
    <property type="project" value="UniProtKB-SubCell"/>
</dbReference>
<feature type="domain" description="Inositolphosphotransferase Aur1/Ipt1" evidence="6">
    <location>
        <begin position="55"/>
        <end position="234"/>
    </location>
</feature>
<feature type="transmembrane region" description="Helical" evidence="5">
    <location>
        <begin position="88"/>
        <end position="106"/>
    </location>
</feature>
<evidence type="ECO:0000256" key="5">
    <source>
        <dbReference type="SAM" id="Phobius"/>
    </source>
</evidence>
<dbReference type="InterPro" id="IPR026841">
    <property type="entry name" value="Aur1/Ipt1"/>
</dbReference>
<dbReference type="Gene3D" id="1.20.144.10">
    <property type="entry name" value="Phosphatidic acid phosphatase type 2/haloperoxidase"/>
    <property type="match status" value="1"/>
</dbReference>
<dbReference type="AlphaFoldDB" id="A0A7C2WJX9"/>
<comment type="caution">
    <text evidence="7">The sequence shown here is derived from an EMBL/GenBank/DDBJ whole genome shotgun (WGS) entry which is preliminary data.</text>
</comment>
<evidence type="ECO:0000259" key="6">
    <source>
        <dbReference type="Pfam" id="PF14378"/>
    </source>
</evidence>
<dbReference type="EMBL" id="DSID01000637">
    <property type="protein sequence ID" value="HEX71248.1"/>
    <property type="molecule type" value="Genomic_DNA"/>
</dbReference>
<keyword evidence="3 5" id="KW-1133">Transmembrane helix</keyword>
<evidence type="ECO:0000256" key="3">
    <source>
        <dbReference type="ARBA" id="ARBA00022989"/>
    </source>
</evidence>
<feature type="transmembrane region" description="Helical" evidence="5">
    <location>
        <begin position="195"/>
        <end position="213"/>
    </location>
</feature>
<protein>
    <submittedName>
        <fullName evidence="7">Phosphatase PAP2 family protein</fullName>
    </submittedName>
</protein>
<dbReference type="Pfam" id="PF14378">
    <property type="entry name" value="PAP2_3"/>
    <property type="match status" value="1"/>
</dbReference>
<keyword evidence="4 5" id="KW-0472">Membrane</keyword>
<dbReference type="InterPro" id="IPR036938">
    <property type="entry name" value="PAP2/HPO_sf"/>
</dbReference>
<dbReference type="PANTHER" id="PTHR31310">
    <property type="match status" value="1"/>
</dbReference>
<gene>
    <name evidence="7" type="ORF">ENP13_08415</name>
</gene>
<keyword evidence="2 5" id="KW-0812">Transmembrane</keyword>
<dbReference type="CDD" id="cd03386">
    <property type="entry name" value="PAP2_Aur1_like"/>
    <property type="match status" value="1"/>
</dbReference>
<feature type="transmembrane region" description="Helical" evidence="5">
    <location>
        <begin position="20"/>
        <end position="37"/>
    </location>
</feature>
<dbReference type="PANTHER" id="PTHR31310:SF7">
    <property type="entry name" value="PA-PHOSPHATASE RELATED-FAMILY PROTEIN DDB_G0268928"/>
    <property type="match status" value="1"/>
</dbReference>
<evidence type="ECO:0000256" key="4">
    <source>
        <dbReference type="ARBA" id="ARBA00023136"/>
    </source>
</evidence>
<sequence>MNPERVAVQAQAVTGSRLRAAPFEFGLMASLFGLYYITRGIAAGRAYDAFTNAFEVMHLEQKLGLFRELWIQSWVLAAPALVRFLNFVYAYTHLTCVILFGTWVFLRHYHYYREVRAIFLAMLGVGLLSYTLFPLAPPRFFSWRGFVDTLALYHGVNYDHPGIATLYNPFAAMPSLHAAFALFSGIGVIWIGRRWFHWILGITHPTLMALAVVGTGNHYVLDVIAGFGLAAACWIVVPRLLRRRQEPALDVSPMIPASRW</sequence>
<reference evidence="7" key="1">
    <citation type="journal article" date="2020" name="mSystems">
        <title>Genome- and Community-Level Interaction Insights into Carbon Utilization and Element Cycling Functions of Hydrothermarchaeota in Hydrothermal Sediment.</title>
        <authorList>
            <person name="Zhou Z."/>
            <person name="Liu Y."/>
            <person name="Xu W."/>
            <person name="Pan J."/>
            <person name="Luo Z.H."/>
            <person name="Li M."/>
        </authorList>
    </citation>
    <scope>NUCLEOTIDE SEQUENCE [LARGE SCALE GENOMIC DNA]</scope>
    <source>
        <strain evidence="7">SpSt-192</strain>
    </source>
</reference>
<dbReference type="InterPro" id="IPR052185">
    <property type="entry name" value="IPC_Synthase-Related"/>
</dbReference>
<accession>A0A7C2WJX9</accession>
<organism evidence="7">
    <name type="scientific">Thermorudis sp</name>
    <dbReference type="NCBI Taxonomy" id="1969470"/>
    <lineage>
        <taxon>Bacteria</taxon>
        <taxon>Pseudomonadati</taxon>
        <taxon>Thermomicrobiota</taxon>
        <taxon>Thermomicrobia</taxon>
        <taxon>Thermomicrobia incertae sedis</taxon>
        <taxon>Thermorudis</taxon>
    </lineage>
</organism>
<evidence type="ECO:0000256" key="2">
    <source>
        <dbReference type="ARBA" id="ARBA00022692"/>
    </source>
</evidence>
<comment type="subcellular location">
    <subcellularLocation>
        <location evidence="1">Membrane</location>
        <topology evidence="1">Multi-pass membrane protein</topology>
    </subcellularLocation>
</comment>
<evidence type="ECO:0000256" key="1">
    <source>
        <dbReference type="ARBA" id="ARBA00004141"/>
    </source>
</evidence>
<proteinExistence type="predicted"/>